<evidence type="ECO:0000259" key="1">
    <source>
        <dbReference type="Pfam" id="PF12697"/>
    </source>
</evidence>
<dbReference type="PANTHER" id="PTHR37017:SF13">
    <property type="entry name" value="AB HYDROLASE-1 DOMAIN-CONTAINING PROTEIN"/>
    <property type="match status" value="1"/>
</dbReference>
<dbReference type="RefSeq" id="XP_033443318.1">
    <property type="nucleotide sequence ID" value="XM_033587051.1"/>
</dbReference>
<dbReference type="PANTHER" id="PTHR37017">
    <property type="entry name" value="AB HYDROLASE-1 DOMAIN-CONTAINING PROTEIN-RELATED"/>
    <property type="match status" value="1"/>
</dbReference>
<dbReference type="GeneID" id="54344697"/>
<dbReference type="GO" id="GO:0016787">
    <property type="term" value="F:hydrolase activity"/>
    <property type="evidence" value="ECO:0007669"/>
    <property type="project" value="UniProtKB-KW"/>
</dbReference>
<protein>
    <submittedName>
        <fullName evidence="2">Alpha/beta-hydrolase</fullName>
    </submittedName>
</protein>
<dbReference type="Pfam" id="PF12697">
    <property type="entry name" value="Abhydrolase_6"/>
    <property type="match status" value="1"/>
</dbReference>
<dbReference type="InterPro" id="IPR029058">
    <property type="entry name" value="AB_hydrolase_fold"/>
</dbReference>
<dbReference type="SUPFAM" id="SSF53474">
    <property type="entry name" value="alpha/beta-Hydrolases"/>
    <property type="match status" value="1"/>
</dbReference>
<dbReference type="InterPro" id="IPR000073">
    <property type="entry name" value="AB_hydrolase_1"/>
</dbReference>
<evidence type="ECO:0000313" key="3">
    <source>
        <dbReference type="Proteomes" id="UP000800082"/>
    </source>
</evidence>
<dbReference type="InterPro" id="IPR052897">
    <property type="entry name" value="Sec-Metab_Biosynth_Hydrolase"/>
</dbReference>
<dbReference type="Proteomes" id="UP000800082">
    <property type="component" value="Unassembled WGS sequence"/>
</dbReference>
<reference evidence="2" key="1">
    <citation type="journal article" date="2020" name="Stud. Mycol.">
        <title>101 Dothideomycetes genomes: a test case for predicting lifestyles and emergence of pathogens.</title>
        <authorList>
            <person name="Haridas S."/>
            <person name="Albert R."/>
            <person name="Binder M."/>
            <person name="Bloem J."/>
            <person name="Labutti K."/>
            <person name="Salamov A."/>
            <person name="Andreopoulos B."/>
            <person name="Baker S."/>
            <person name="Barry K."/>
            <person name="Bills G."/>
            <person name="Bluhm B."/>
            <person name="Cannon C."/>
            <person name="Castanera R."/>
            <person name="Culley D."/>
            <person name="Daum C."/>
            <person name="Ezra D."/>
            <person name="Gonzalez J."/>
            <person name="Henrissat B."/>
            <person name="Kuo A."/>
            <person name="Liang C."/>
            <person name="Lipzen A."/>
            <person name="Lutzoni F."/>
            <person name="Magnuson J."/>
            <person name="Mondo S."/>
            <person name="Nolan M."/>
            <person name="Ohm R."/>
            <person name="Pangilinan J."/>
            <person name="Park H.-J."/>
            <person name="Ramirez L."/>
            <person name="Alfaro M."/>
            <person name="Sun H."/>
            <person name="Tritt A."/>
            <person name="Yoshinaga Y."/>
            <person name="Zwiers L.-H."/>
            <person name="Turgeon B."/>
            <person name="Goodwin S."/>
            <person name="Spatafora J."/>
            <person name="Crous P."/>
            <person name="Grigoriev I."/>
        </authorList>
    </citation>
    <scope>NUCLEOTIDE SEQUENCE</scope>
    <source>
        <strain evidence="2">CBS 183.55</strain>
    </source>
</reference>
<organism evidence="2 3">
    <name type="scientific">Didymella exigua CBS 183.55</name>
    <dbReference type="NCBI Taxonomy" id="1150837"/>
    <lineage>
        <taxon>Eukaryota</taxon>
        <taxon>Fungi</taxon>
        <taxon>Dikarya</taxon>
        <taxon>Ascomycota</taxon>
        <taxon>Pezizomycotina</taxon>
        <taxon>Dothideomycetes</taxon>
        <taxon>Pleosporomycetidae</taxon>
        <taxon>Pleosporales</taxon>
        <taxon>Pleosporineae</taxon>
        <taxon>Didymellaceae</taxon>
        <taxon>Didymella</taxon>
    </lineage>
</organism>
<accession>A0A6A5R4N1</accession>
<dbReference type="AlphaFoldDB" id="A0A6A5R4N1"/>
<feature type="domain" description="AB hydrolase-1" evidence="1">
    <location>
        <begin position="7"/>
        <end position="217"/>
    </location>
</feature>
<keyword evidence="2" id="KW-0378">Hydrolase</keyword>
<keyword evidence="3" id="KW-1185">Reference proteome</keyword>
<evidence type="ECO:0000313" key="2">
    <source>
        <dbReference type="EMBL" id="KAF1923065.1"/>
    </source>
</evidence>
<dbReference type="Gene3D" id="3.40.50.1820">
    <property type="entry name" value="alpha/beta hydrolase"/>
    <property type="match status" value="1"/>
</dbReference>
<dbReference type="OrthoDB" id="1263307at2759"/>
<gene>
    <name evidence="2" type="ORF">M421DRAFT_104658</name>
</gene>
<sequence>MSPKPTILFVPGAWHKATCYTPLIQNLTAQGYETATADLASVGAVPGLQSWAGDISNIRTAITTLADAGKHIVVAAHSYGSLPAGEAMKDLLLRDRSAAGERGGVVHVVYISAFVLPPSMSLLDALGGTDLPWFRVSESGTEVEPEDPARVFYNDLSEEEQREQIEQLEVFSYRMFGEKTTWAPYREVKCSFVFCTLDNAIPLEVQRGMVQGSGAQFRETTAAESG</sequence>
<name>A0A6A5R4N1_9PLEO</name>
<proteinExistence type="predicted"/>
<dbReference type="EMBL" id="ML979010">
    <property type="protein sequence ID" value="KAF1923065.1"/>
    <property type="molecule type" value="Genomic_DNA"/>
</dbReference>